<dbReference type="InterPro" id="IPR011613">
    <property type="entry name" value="GH15-like"/>
</dbReference>
<dbReference type="PANTHER" id="PTHR31616:SF0">
    <property type="entry name" value="GLUCAN 1,4-ALPHA-GLUCOSIDASE"/>
    <property type="match status" value="1"/>
</dbReference>
<comment type="caution">
    <text evidence="4">The sequence shown here is derived from an EMBL/GenBank/DDBJ whole genome shotgun (WGS) entry which is preliminary data.</text>
</comment>
<reference evidence="4 5" key="1">
    <citation type="submission" date="2023-07" db="EMBL/GenBank/DDBJ databases">
        <title>Genomic Encyclopedia of Type Strains, Phase IV (KMG-IV): sequencing the most valuable type-strain genomes for metagenomic binning, comparative biology and taxonomic classification.</title>
        <authorList>
            <person name="Goeker M."/>
        </authorList>
    </citation>
    <scope>NUCLEOTIDE SEQUENCE [LARGE SCALE GENOMIC DNA]</scope>
    <source>
        <strain evidence="4 5">DSM 5896</strain>
    </source>
</reference>
<dbReference type="Pfam" id="PF19291">
    <property type="entry name" value="TREH_N"/>
    <property type="match status" value="1"/>
</dbReference>
<organism evidence="4 5">
    <name type="scientific">Labrys monachus</name>
    <dbReference type="NCBI Taxonomy" id="217067"/>
    <lineage>
        <taxon>Bacteria</taxon>
        <taxon>Pseudomonadati</taxon>
        <taxon>Pseudomonadota</taxon>
        <taxon>Alphaproteobacteria</taxon>
        <taxon>Hyphomicrobiales</taxon>
        <taxon>Xanthobacteraceae</taxon>
        <taxon>Labrys</taxon>
    </lineage>
</organism>
<evidence type="ECO:0000313" key="5">
    <source>
        <dbReference type="Proteomes" id="UP001237448"/>
    </source>
</evidence>
<feature type="domain" description="GH15-like" evidence="2">
    <location>
        <begin position="208"/>
        <end position="572"/>
    </location>
</feature>
<evidence type="ECO:0000313" key="4">
    <source>
        <dbReference type="EMBL" id="MDQ0391665.1"/>
    </source>
</evidence>
<dbReference type="InterPro" id="IPR012341">
    <property type="entry name" value="6hp_glycosidase-like_sf"/>
</dbReference>
<feature type="domain" description="Trehalase-like N-terminal" evidence="3">
    <location>
        <begin position="1"/>
        <end position="142"/>
    </location>
</feature>
<dbReference type="InterPro" id="IPR045582">
    <property type="entry name" value="Trehalase-like_N"/>
</dbReference>
<dbReference type="Pfam" id="PF00723">
    <property type="entry name" value="Glyco_hydro_15"/>
    <property type="match status" value="1"/>
</dbReference>
<keyword evidence="5" id="KW-1185">Reference proteome</keyword>
<proteinExistence type="predicted"/>
<accession>A0ABU0FC87</accession>
<dbReference type="PANTHER" id="PTHR31616">
    <property type="entry name" value="TREHALASE"/>
    <property type="match status" value="1"/>
</dbReference>
<name>A0ABU0FC87_9HYPH</name>
<dbReference type="Proteomes" id="UP001237448">
    <property type="component" value="Unassembled WGS sequence"/>
</dbReference>
<evidence type="ECO:0000256" key="1">
    <source>
        <dbReference type="SAM" id="MobiDB-lite"/>
    </source>
</evidence>
<gene>
    <name evidence="4" type="ORF">J3R73_001457</name>
</gene>
<dbReference type="SUPFAM" id="SSF48208">
    <property type="entry name" value="Six-hairpin glycosidases"/>
    <property type="match status" value="1"/>
</dbReference>
<feature type="region of interest" description="Disordered" evidence="1">
    <location>
        <begin position="578"/>
        <end position="600"/>
    </location>
</feature>
<dbReference type="EMBL" id="JAUSVK010000001">
    <property type="protein sequence ID" value="MDQ0391665.1"/>
    <property type="molecule type" value="Genomic_DNA"/>
</dbReference>
<evidence type="ECO:0000259" key="3">
    <source>
        <dbReference type="Pfam" id="PF19291"/>
    </source>
</evidence>
<evidence type="ECO:0000259" key="2">
    <source>
        <dbReference type="Pfam" id="PF00723"/>
    </source>
</evidence>
<protein>
    <submittedName>
        <fullName evidence="4">GH15 family glucan-1,4-alpha-glucosidase</fullName>
    </submittedName>
</protein>
<dbReference type="InterPro" id="IPR008928">
    <property type="entry name" value="6-hairpin_glycosidase_sf"/>
</dbReference>
<feature type="compositionally biased region" description="Basic and acidic residues" evidence="1">
    <location>
        <begin position="580"/>
        <end position="600"/>
    </location>
</feature>
<dbReference type="Gene3D" id="1.50.10.10">
    <property type="match status" value="1"/>
</dbReference>
<sequence length="600" mass="66217">MIGDCESAALVGRNGSIDWLCWPRFDSDACFAALLGSPDNGRWLIAPEEASILSVERSYRGDTLILDTRFATQAGTVRVTDFMPLRNGIELIRQVTGESGSVRMTTEFVLRFGYGADVPWVSRTPDGALQAVAGPDMVVLRTTVALRGVGMKTVGEFTVAEGETVSFVMSYGRSHLPPPPAIDPDEALARTQAQWTEWLGRSNAEPAAKKIIARSLITLKALIYAPTGGIVAAPTTSLPETLGEARNWDYRFCWLRDATLTLMALMNAGFFDEAKAWRDWLQRAIAGNPAAVQIMYGLAGERRLSEWTADWLPGYEGSRPVRIGNAAAGQMQLDVYGEVIDSFYQGLKGGLALDATGWALVQALLHELDGRWSKPDHGIWESRDEPRHYTHSKIMCWVAYDRAVRMVETFGLEGPSERWRQTRDAIHRDVCARGFDRNIDSFVAWYGSDLLDASLLLVPMTGFLPPDDPRLHGTIAAIEQRMMAGGFVLRHDPGLVERNLPTREGAFLACSFWLADAYALLGRLGDAETLLRRLLALRNDVGLLAEEYSGPLGRQLGNFPQAFSHVGLINTVHNLMHSKKPAEQRSGQDARQEAPKEEAV</sequence>